<evidence type="ECO:0000313" key="10">
    <source>
        <dbReference type="Proteomes" id="UP000027341"/>
    </source>
</evidence>
<evidence type="ECO:0000256" key="6">
    <source>
        <dbReference type="ARBA" id="ARBA00023136"/>
    </source>
</evidence>
<gene>
    <name evidence="9" type="ORF">EI16_00140</name>
</gene>
<dbReference type="GO" id="GO:0005886">
    <property type="term" value="C:plasma membrane"/>
    <property type="evidence" value="ECO:0007669"/>
    <property type="project" value="TreeGrafter"/>
</dbReference>
<dbReference type="EMBL" id="JMIU01000001">
    <property type="protein sequence ID" value="KDN94765.1"/>
    <property type="molecule type" value="Genomic_DNA"/>
</dbReference>
<keyword evidence="6 7" id="KW-0472">Membrane</keyword>
<evidence type="ECO:0000256" key="7">
    <source>
        <dbReference type="SAM" id="Phobius"/>
    </source>
</evidence>
<feature type="transmembrane region" description="Helical" evidence="7">
    <location>
        <begin position="561"/>
        <end position="584"/>
    </location>
</feature>
<comment type="subcellular location">
    <subcellularLocation>
        <location evidence="1">Membrane</location>
        <topology evidence="1">Multi-pass membrane protein</topology>
    </subcellularLocation>
</comment>
<keyword evidence="3 7" id="KW-0812">Transmembrane</keyword>
<feature type="transmembrane region" description="Helical" evidence="7">
    <location>
        <begin position="177"/>
        <end position="195"/>
    </location>
</feature>
<feature type="transmembrane region" description="Helical" evidence="7">
    <location>
        <begin position="57"/>
        <end position="78"/>
    </location>
</feature>
<dbReference type="Pfam" id="PF03600">
    <property type="entry name" value="CitMHS"/>
    <property type="match status" value="1"/>
</dbReference>
<dbReference type="PANTHER" id="PTHR43652:SF2">
    <property type="entry name" value="BASIC AMINO ACID ANTIPORTER YFCC-RELATED"/>
    <property type="match status" value="1"/>
</dbReference>
<organism evidence="9 10">
    <name type="scientific">Hydrogenovibrio marinus</name>
    <dbReference type="NCBI Taxonomy" id="28885"/>
    <lineage>
        <taxon>Bacteria</taxon>
        <taxon>Pseudomonadati</taxon>
        <taxon>Pseudomonadota</taxon>
        <taxon>Gammaproteobacteria</taxon>
        <taxon>Thiotrichales</taxon>
        <taxon>Piscirickettsiaceae</taxon>
        <taxon>Hydrogenovibrio</taxon>
    </lineage>
</organism>
<name>A0A066ZXF1_HYDMR</name>
<dbReference type="InterPro" id="IPR051679">
    <property type="entry name" value="DASS-Related_Transporters"/>
</dbReference>
<dbReference type="Gene3D" id="3.30.70.1450">
    <property type="entry name" value="Regulator of K+ conductance, C-terminal domain"/>
    <property type="match status" value="1"/>
</dbReference>
<feature type="transmembrane region" description="Helical" evidence="7">
    <location>
        <begin position="441"/>
        <end position="461"/>
    </location>
</feature>
<evidence type="ECO:0000313" key="9">
    <source>
        <dbReference type="EMBL" id="KDN94765.1"/>
    </source>
</evidence>
<feature type="transmembrane region" description="Helical" evidence="7">
    <location>
        <begin position="515"/>
        <end position="540"/>
    </location>
</feature>
<dbReference type="PROSITE" id="PS51202">
    <property type="entry name" value="RCK_C"/>
    <property type="match status" value="1"/>
</dbReference>
<evidence type="ECO:0000256" key="3">
    <source>
        <dbReference type="ARBA" id="ARBA00022692"/>
    </source>
</evidence>
<evidence type="ECO:0000256" key="2">
    <source>
        <dbReference type="ARBA" id="ARBA00022448"/>
    </source>
</evidence>
<feature type="transmembrane region" description="Helical" evidence="7">
    <location>
        <begin position="30"/>
        <end position="50"/>
    </location>
</feature>
<dbReference type="STRING" id="28885.EI16_00140"/>
<evidence type="ECO:0000259" key="8">
    <source>
        <dbReference type="PROSITE" id="PS51202"/>
    </source>
</evidence>
<dbReference type="InterPro" id="IPR006037">
    <property type="entry name" value="RCK_C"/>
</dbReference>
<accession>A0A066ZXF1</accession>
<keyword evidence="10" id="KW-1185">Reference proteome</keyword>
<evidence type="ECO:0000256" key="4">
    <source>
        <dbReference type="ARBA" id="ARBA00022737"/>
    </source>
</evidence>
<dbReference type="PANTHER" id="PTHR43652">
    <property type="entry name" value="BASIC AMINO ACID ANTIPORTER YFCC-RELATED"/>
    <property type="match status" value="1"/>
</dbReference>
<sequence length="586" mass="63275">MEWQAGLTLGMVILVLLAMAVTNIAADVLMMFALCVLLVSGILSPVEAFAGFANPGVMTIALLYVVAAGLRETGAVYWLGHWLLGRPATQRGAIGNMIVPIAGLSGLMNNTTIVSIFIPVIQQWAVRLRISPSQLLMPLSFLAIMGGSLTLIGTSTNLVVVGLLQADKHFSLGMFDIAWVGLPTLVIGSLFLWLFSGKLLPKRKNPIAMPADARLYQVRVEILPSAPCIGKPLASTDLKHLQHGKWQGIQRNREWISEDPEQVILQAGDVLWLKGHPLASQRLRQYPGLKLLGEAPTSLSAPHTSLIEVILSSDFPGLGEPLKMLKFWERYQARVLAISRGGNHLTQELDEVKLTLGDAMLLEAGPSFVEQYRFRKDFLLVSTLADEPPPNFRKAPWAMSILFLMLLLTAFAFVPMLEAALLAAGAMLASGCVNIVKARRYVDLMTLITIAASFALASAMSKTGVSHWLVESLLGMVGTAPLLALILIYMITALLTELVTNNAAAVLMFSVSTELAGQLGVSFLPFVVAVMMAASASFLTPIGYQTNLMVAGPGGYRLVDFLRLGIPLNLICATVSLAVIPLVWPF</sequence>
<feature type="domain" description="RCK C-terminal" evidence="8">
    <location>
        <begin position="205"/>
        <end position="289"/>
    </location>
</feature>
<comment type="caution">
    <text evidence="9">The sequence shown here is derived from an EMBL/GenBank/DDBJ whole genome shotgun (WGS) entry which is preliminary data.</text>
</comment>
<evidence type="ECO:0000256" key="5">
    <source>
        <dbReference type="ARBA" id="ARBA00022989"/>
    </source>
</evidence>
<feature type="transmembrane region" description="Helical" evidence="7">
    <location>
        <begin position="98"/>
        <end position="121"/>
    </location>
</feature>
<dbReference type="InterPro" id="IPR031312">
    <property type="entry name" value="Na/sul_symport_CS"/>
</dbReference>
<protein>
    <submittedName>
        <fullName evidence="9">Potassium transporter TrkA</fullName>
    </submittedName>
</protein>
<keyword evidence="5 7" id="KW-1133">Transmembrane helix</keyword>
<dbReference type="InterPro" id="IPR004680">
    <property type="entry name" value="Cit_transptr-like_dom"/>
</dbReference>
<feature type="transmembrane region" description="Helical" evidence="7">
    <location>
        <begin position="141"/>
        <end position="165"/>
    </location>
</feature>
<evidence type="ECO:0000256" key="1">
    <source>
        <dbReference type="ARBA" id="ARBA00004141"/>
    </source>
</evidence>
<reference evidence="9 10" key="1">
    <citation type="submission" date="2014-04" db="EMBL/GenBank/DDBJ databases">
        <title>Draft genome sequence of Hydrogenovibrio marinus MH-110, a model organism for aerobic H2 metabolism.</title>
        <authorList>
            <person name="Cha H.J."/>
            <person name="Jo B.H."/>
            <person name="Hwang B.H."/>
        </authorList>
    </citation>
    <scope>NUCLEOTIDE SEQUENCE [LARGE SCALE GENOMIC DNA]</scope>
    <source>
        <strain evidence="9 10">MH-110</strain>
    </source>
</reference>
<dbReference type="InterPro" id="IPR036721">
    <property type="entry name" value="RCK_C_sf"/>
</dbReference>
<keyword evidence="2" id="KW-0813">Transport</keyword>
<dbReference type="Proteomes" id="UP000027341">
    <property type="component" value="Unassembled WGS sequence"/>
</dbReference>
<dbReference type="AlphaFoldDB" id="A0A066ZXF1"/>
<dbReference type="GO" id="GO:0006813">
    <property type="term" value="P:potassium ion transport"/>
    <property type="evidence" value="ECO:0007669"/>
    <property type="project" value="InterPro"/>
</dbReference>
<feature type="transmembrane region" description="Helical" evidence="7">
    <location>
        <begin position="401"/>
        <end position="429"/>
    </location>
</feature>
<feature type="transmembrane region" description="Helical" evidence="7">
    <location>
        <begin position="473"/>
        <end position="495"/>
    </location>
</feature>
<dbReference type="GO" id="GO:0008324">
    <property type="term" value="F:monoatomic cation transmembrane transporter activity"/>
    <property type="evidence" value="ECO:0007669"/>
    <property type="project" value="InterPro"/>
</dbReference>
<proteinExistence type="predicted"/>
<dbReference type="SUPFAM" id="SSF116726">
    <property type="entry name" value="TrkA C-terminal domain-like"/>
    <property type="match status" value="2"/>
</dbReference>
<keyword evidence="4" id="KW-0677">Repeat</keyword>
<dbReference type="PROSITE" id="PS01271">
    <property type="entry name" value="NA_SULFATE"/>
    <property type="match status" value="1"/>
</dbReference>